<dbReference type="EMBL" id="JADGJQ010000001">
    <property type="protein sequence ID" value="KAJ3185494.1"/>
    <property type="molecule type" value="Genomic_DNA"/>
</dbReference>
<dbReference type="Proteomes" id="UP001212152">
    <property type="component" value="Unassembled WGS sequence"/>
</dbReference>
<organism evidence="3 4">
    <name type="scientific">Geranomyces variabilis</name>
    <dbReference type="NCBI Taxonomy" id="109894"/>
    <lineage>
        <taxon>Eukaryota</taxon>
        <taxon>Fungi</taxon>
        <taxon>Fungi incertae sedis</taxon>
        <taxon>Chytridiomycota</taxon>
        <taxon>Chytridiomycota incertae sedis</taxon>
        <taxon>Chytridiomycetes</taxon>
        <taxon>Spizellomycetales</taxon>
        <taxon>Powellomycetaceae</taxon>
        <taxon>Geranomyces</taxon>
    </lineage>
</organism>
<reference evidence="3" key="1">
    <citation type="submission" date="2020-05" db="EMBL/GenBank/DDBJ databases">
        <title>Phylogenomic resolution of chytrid fungi.</title>
        <authorList>
            <person name="Stajich J.E."/>
            <person name="Amses K."/>
            <person name="Simmons R."/>
            <person name="Seto K."/>
            <person name="Myers J."/>
            <person name="Bonds A."/>
            <person name="Quandt C.A."/>
            <person name="Barry K."/>
            <person name="Liu P."/>
            <person name="Grigoriev I."/>
            <person name="Longcore J.E."/>
            <person name="James T.Y."/>
        </authorList>
    </citation>
    <scope>NUCLEOTIDE SEQUENCE</scope>
    <source>
        <strain evidence="3">JEL0379</strain>
    </source>
</reference>
<protein>
    <submittedName>
        <fullName evidence="3">Ubiquitin carboxyl-terminal hydrolase MINDY-1</fullName>
    </submittedName>
</protein>
<name>A0AAD5TUX6_9FUNG</name>
<feature type="compositionally biased region" description="Pro residues" evidence="1">
    <location>
        <begin position="18"/>
        <end position="34"/>
    </location>
</feature>
<dbReference type="GO" id="GO:0004843">
    <property type="term" value="F:cysteine-type deubiquitinase activity"/>
    <property type="evidence" value="ECO:0007669"/>
    <property type="project" value="InterPro"/>
</dbReference>
<feature type="domain" description="MINDY deubiquitinase" evidence="2">
    <location>
        <begin position="41"/>
        <end position="365"/>
    </location>
</feature>
<dbReference type="GO" id="GO:0005829">
    <property type="term" value="C:cytosol"/>
    <property type="evidence" value="ECO:0007669"/>
    <property type="project" value="TreeGrafter"/>
</dbReference>
<gene>
    <name evidence="3" type="primary">FAM63A</name>
    <name evidence="3" type="ORF">HDU87_000117</name>
</gene>
<feature type="region of interest" description="Disordered" evidence="1">
    <location>
        <begin position="114"/>
        <end position="133"/>
    </location>
</feature>
<dbReference type="InterPro" id="IPR033979">
    <property type="entry name" value="MINDY_domain"/>
</dbReference>
<feature type="compositionally biased region" description="Basic and acidic residues" evidence="1">
    <location>
        <begin position="448"/>
        <end position="457"/>
    </location>
</feature>
<dbReference type="GO" id="GO:0071108">
    <property type="term" value="P:protein K48-linked deubiquitination"/>
    <property type="evidence" value="ECO:0007669"/>
    <property type="project" value="TreeGrafter"/>
</dbReference>
<feature type="compositionally biased region" description="Gly residues" evidence="1">
    <location>
        <begin position="376"/>
        <end position="399"/>
    </location>
</feature>
<dbReference type="GO" id="GO:0071944">
    <property type="term" value="C:cell periphery"/>
    <property type="evidence" value="ECO:0007669"/>
    <property type="project" value="TreeGrafter"/>
</dbReference>
<evidence type="ECO:0000256" key="1">
    <source>
        <dbReference type="SAM" id="MobiDB-lite"/>
    </source>
</evidence>
<keyword evidence="3" id="KW-0378">Hydrolase</keyword>
<sequence>MAAPPPPPAETAEQQPTSNPPPPKQQAPPQPQQPPQADKLYRLKRIIYIDARTQTPQRLSIITQNRNGPCPLLALTNVLILRGDITIPHVQRERGEIAYEQIVEIVGDWLTTRRLGSSSSPTTTNGNAPPTDGDALQNLTDVFEIIPTLQTGLDVNVRFSSPTSFELTPALLVFDAFNIHLCHGWTVDPQDTETYSIVVNTCGSYNAVVEKIIQGDDAATALRTDKGKKPRATTDDDDAAESTLLYEKKEAAREQHIHDGLVCAQFLASTSSQLTYHGLQWLCDDVAMLPAGEPAVLFRNNHFHTVLKRLDEDGDGGGAGAGAGGAAGVRLYTLVTDQGFLHAEGAVWETMSGVDGDSSFVDGYFVPFAPDARARGGGGGGGGGNGNGNGGSTTGGVIGPGDYADAPSPTLESHRRFADSVGGGGGDDAEGADLALALALQQEEEEQFAARDHDNNHRPAAAGRNNNDNTASPKSPKSPKGKKEKCTVM</sequence>
<feature type="compositionally biased region" description="Low complexity" evidence="1">
    <location>
        <begin position="432"/>
        <end position="441"/>
    </location>
</feature>
<feature type="region of interest" description="Disordered" evidence="1">
    <location>
        <begin position="1"/>
        <end position="36"/>
    </location>
</feature>
<evidence type="ECO:0000313" key="4">
    <source>
        <dbReference type="Proteomes" id="UP001212152"/>
    </source>
</evidence>
<evidence type="ECO:0000313" key="3">
    <source>
        <dbReference type="EMBL" id="KAJ3185494.1"/>
    </source>
</evidence>
<keyword evidence="4" id="KW-1185">Reference proteome</keyword>
<feature type="region of interest" description="Disordered" evidence="1">
    <location>
        <begin position="376"/>
        <end position="489"/>
    </location>
</feature>
<dbReference type="AlphaFoldDB" id="A0AAD5TUX6"/>
<dbReference type="GO" id="GO:0016807">
    <property type="term" value="F:cysteine-type carboxypeptidase activity"/>
    <property type="evidence" value="ECO:0007669"/>
    <property type="project" value="TreeGrafter"/>
</dbReference>
<dbReference type="InterPro" id="IPR007518">
    <property type="entry name" value="MINDY"/>
</dbReference>
<accession>A0AAD5TUX6</accession>
<proteinExistence type="predicted"/>
<dbReference type="PANTHER" id="PTHR18063:SF6">
    <property type="entry name" value="UBIQUITIN CARBOXYL-TERMINAL HYDROLASE"/>
    <property type="match status" value="1"/>
</dbReference>
<dbReference type="GO" id="GO:1990380">
    <property type="term" value="F:K48-linked deubiquitinase activity"/>
    <property type="evidence" value="ECO:0007669"/>
    <property type="project" value="InterPro"/>
</dbReference>
<dbReference type="Pfam" id="PF04424">
    <property type="entry name" value="MINDY_DUB"/>
    <property type="match status" value="1"/>
</dbReference>
<evidence type="ECO:0000259" key="2">
    <source>
        <dbReference type="Pfam" id="PF04424"/>
    </source>
</evidence>
<dbReference type="PANTHER" id="PTHR18063">
    <property type="entry name" value="NF-E2 INDUCIBLE PROTEIN"/>
    <property type="match status" value="1"/>
</dbReference>
<feature type="compositionally biased region" description="Low complexity" evidence="1">
    <location>
        <begin position="116"/>
        <end position="131"/>
    </location>
</feature>
<comment type="caution">
    <text evidence="3">The sequence shown here is derived from an EMBL/GenBank/DDBJ whole genome shotgun (WGS) entry which is preliminary data.</text>
</comment>